<dbReference type="EMBL" id="ADZX01000509">
    <property type="protein sequence ID" value="EFK96345.1"/>
    <property type="molecule type" value="Genomic_DNA"/>
</dbReference>
<dbReference type="PANTHER" id="PTHR47016:SF5">
    <property type="entry name" value="CLP DOMAIN SUPERFAMILY PROTEIN"/>
    <property type="match status" value="1"/>
</dbReference>
<dbReference type="PROSITE" id="PS51903">
    <property type="entry name" value="CLP_R"/>
    <property type="match status" value="1"/>
</dbReference>
<organism evidence="2">
    <name type="scientific">sediment metagenome</name>
    <dbReference type="NCBI Taxonomy" id="749907"/>
    <lineage>
        <taxon>unclassified sequences</taxon>
        <taxon>metagenomes</taxon>
        <taxon>ecological metagenomes</taxon>
    </lineage>
</organism>
<feature type="domain" description="Clp R" evidence="1">
    <location>
        <begin position="2"/>
        <end position="145"/>
    </location>
</feature>
<dbReference type="Gene3D" id="1.10.1780.10">
    <property type="entry name" value="Clp, N-terminal domain"/>
    <property type="match status" value="1"/>
</dbReference>
<dbReference type="SUPFAM" id="SSF81923">
    <property type="entry name" value="Double Clp-N motif"/>
    <property type="match status" value="1"/>
</dbReference>
<protein>
    <submittedName>
        <fullName evidence="2">Protein containing Clp, N-terminal domain</fullName>
    </submittedName>
</protein>
<sequence length="284" mass="32381">MYERFSDRAKKALQLANQEACRFNHEFIDPEHVLLGLIREGSGIAASVLKEMDVDLRKIRSEVGKSLKEGSNLVTMGKLPLTPRAKKHIEYSMEEAKGLHHNYVGTEHILLGLLREEEGVAAKVLTDLGLSYDKVKQKVLTLLGQNTEDYSYTENLEDLADNKSQQDKSGPEYWVVYRHIMDLTAFLDISHRLNKKDGEIKDEQGYLLGYLKDASSNPVAGVNVAIIYQPENVDQVRRALSFREYLDKNFIIYSENPKREEVAAEINEVSKSLSQLVNRLRREV</sequence>
<reference evidence="2" key="2">
    <citation type="journal article" date="2011" name="Microb. Ecol.">
        <title>Taxonomic and Functional Metagenomic Profiling of the Microbial Community in the Anoxic Sediment of a Sub-saline Shallow Lake (Laguna de Carrizo, Central Spain).</title>
        <authorList>
            <person name="Ferrer M."/>
            <person name="Guazzaroni M.E."/>
            <person name="Richter M."/>
            <person name="Garcia-Salamanca A."/>
            <person name="Yarza P."/>
            <person name="Suarez-Suarez A."/>
            <person name="Solano J."/>
            <person name="Alcaide M."/>
            <person name="van Dillewijn P."/>
            <person name="Molina-Henares M.A."/>
            <person name="Lopez-Cortes N."/>
            <person name="Al-Ramahi Y."/>
            <person name="Guerrero C."/>
            <person name="Acosta A."/>
            <person name="de Eugenio L.I."/>
            <person name="Martinez V."/>
            <person name="Marques S."/>
            <person name="Rojo F."/>
            <person name="Santero E."/>
            <person name="Genilloud O."/>
            <person name="Perez-Perez J."/>
            <person name="Rossello-Mora R."/>
            <person name="Ramos J.L."/>
        </authorList>
    </citation>
    <scope>NUCLEOTIDE SEQUENCE</scope>
</reference>
<proteinExistence type="predicted"/>
<name>D9PJD0_9ZZZZ</name>
<dbReference type="AlphaFoldDB" id="D9PJD0"/>
<gene>
    <name evidence="2" type="ORF">LDC_1639</name>
</gene>
<comment type="caution">
    <text evidence="2">The sequence shown here is derived from an EMBL/GenBank/DDBJ whole genome shotgun (WGS) entry which is preliminary data.</text>
</comment>
<dbReference type="PANTHER" id="PTHR47016">
    <property type="entry name" value="ATP-DEPENDENT CLP PROTEASE ATP-BINDING SUBUNIT CLPT1, CHLOROPLASTIC"/>
    <property type="match status" value="1"/>
</dbReference>
<accession>D9PJD0</accession>
<evidence type="ECO:0000313" key="2">
    <source>
        <dbReference type="EMBL" id="EFK96345.1"/>
    </source>
</evidence>
<dbReference type="InterPro" id="IPR036628">
    <property type="entry name" value="Clp_N_dom_sf"/>
</dbReference>
<reference evidence="2" key="1">
    <citation type="submission" date="2010-07" db="EMBL/GenBank/DDBJ databases">
        <authorList>
            <consortium name="CONSOLIDER consortium CSD2007-00005"/>
            <person name="Guazzaroni M.-E."/>
            <person name="Richter M."/>
            <person name="Garcia-Salamanca A."/>
            <person name="Yarza P."/>
            <person name="Ferrer M."/>
        </authorList>
    </citation>
    <scope>NUCLEOTIDE SEQUENCE</scope>
</reference>
<dbReference type="Pfam" id="PF02861">
    <property type="entry name" value="Clp_N"/>
    <property type="match status" value="1"/>
</dbReference>
<dbReference type="InterPro" id="IPR044217">
    <property type="entry name" value="CLPT1/2"/>
</dbReference>
<dbReference type="InterPro" id="IPR004176">
    <property type="entry name" value="Clp_R_N"/>
</dbReference>
<evidence type="ECO:0000259" key="1">
    <source>
        <dbReference type="PROSITE" id="PS51903"/>
    </source>
</evidence>